<evidence type="ECO:0000313" key="7">
    <source>
        <dbReference type="Proteomes" id="UP000440694"/>
    </source>
</evidence>
<dbReference type="CDD" id="cd02910">
    <property type="entry name" value="cupin_Yhhw_N"/>
    <property type="match status" value="1"/>
</dbReference>
<dbReference type="AlphaFoldDB" id="A0A6I3KEG7"/>
<dbReference type="InterPro" id="IPR011051">
    <property type="entry name" value="RmlC_Cupin_sf"/>
</dbReference>
<evidence type="ECO:0000256" key="1">
    <source>
        <dbReference type="ARBA" id="ARBA00008416"/>
    </source>
</evidence>
<feature type="binding site" evidence="2">
    <location>
        <position position="59"/>
    </location>
    <ligand>
        <name>Fe cation</name>
        <dbReference type="ChEBI" id="CHEBI:24875"/>
    </ligand>
</feature>
<protein>
    <submittedName>
        <fullName evidence="6">Pirin family protein</fullName>
    </submittedName>
</protein>
<accession>A0A6I3KEG7</accession>
<evidence type="ECO:0000259" key="4">
    <source>
        <dbReference type="Pfam" id="PF02678"/>
    </source>
</evidence>
<dbReference type="InterPro" id="IPR003829">
    <property type="entry name" value="Pirin_N_dom"/>
</dbReference>
<evidence type="ECO:0000313" key="6">
    <source>
        <dbReference type="EMBL" id="MTD93214.1"/>
    </source>
</evidence>
<keyword evidence="7" id="KW-1185">Reference proteome</keyword>
<feature type="binding site" evidence="2">
    <location>
        <position position="101"/>
    </location>
    <ligand>
        <name>Fe cation</name>
        <dbReference type="ChEBI" id="CHEBI:24875"/>
    </ligand>
</feature>
<evidence type="ECO:0000259" key="5">
    <source>
        <dbReference type="Pfam" id="PF17954"/>
    </source>
</evidence>
<dbReference type="InterPro" id="IPR041602">
    <property type="entry name" value="Quercetinase_C"/>
</dbReference>
<comment type="similarity">
    <text evidence="1 3">Belongs to the pirin family.</text>
</comment>
<feature type="binding site" evidence="2">
    <location>
        <position position="57"/>
    </location>
    <ligand>
        <name>Fe cation</name>
        <dbReference type="ChEBI" id="CHEBI:24875"/>
    </ligand>
</feature>
<keyword evidence="2" id="KW-0408">Iron</keyword>
<sequence>MLTLRRAEERGRANFGWLDSRHSFSFGHYFDPKHMGFGPLRVINDDRVAGGGGFPAHPHADMEIVSYVLEGALEHKDSIGTGSVIRPGDVQRMSAGSGIRHSEFNASKSDPVHFLQIWIVPEKKGLEPSYEQKTFTTADKRGKLRLVGSRDGRDGSVTIHQDVDFYATVLGDTDKVAHELKAGRAAWVQVASGTATLNGEQLYPGDGVGVTEAGKLELAGTSEAEVLVFDMAA</sequence>
<dbReference type="PIRSF" id="PIRSF006232">
    <property type="entry name" value="Pirin"/>
    <property type="match status" value="1"/>
</dbReference>
<dbReference type="PANTHER" id="PTHR43212">
    <property type="entry name" value="QUERCETIN 2,3-DIOXYGENASE"/>
    <property type="match status" value="1"/>
</dbReference>
<comment type="cofactor">
    <cofactor evidence="2">
        <name>Fe cation</name>
        <dbReference type="ChEBI" id="CHEBI:24875"/>
    </cofactor>
    <text evidence="2">Binds 1 Fe cation per subunit.</text>
</comment>
<evidence type="ECO:0000256" key="2">
    <source>
        <dbReference type="PIRSR" id="PIRSR006232-1"/>
    </source>
</evidence>
<dbReference type="InterPro" id="IPR012093">
    <property type="entry name" value="Pirin"/>
</dbReference>
<dbReference type="EMBL" id="WMBQ01000001">
    <property type="protein sequence ID" value="MTD93214.1"/>
    <property type="molecule type" value="Genomic_DNA"/>
</dbReference>
<feature type="domain" description="Quercetin 2,3-dioxygenase C-terminal cupin" evidence="5">
    <location>
        <begin position="146"/>
        <end position="231"/>
    </location>
</feature>
<dbReference type="GO" id="GO:0046872">
    <property type="term" value="F:metal ion binding"/>
    <property type="evidence" value="ECO:0007669"/>
    <property type="project" value="UniProtKB-KW"/>
</dbReference>
<evidence type="ECO:0000256" key="3">
    <source>
        <dbReference type="RuleBase" id="RU003457"/>
    </source>
</evidence>
<name>A0A6I3KEG7_9HYPH</name>
<dbReference type="Pfam" id="PF02678">
    <property type="entry name" value="Pirin"/>
    <property type="match status" value="1"/>
</dbReference>
<comment type="caution">
    <text evidence="6">The sequence shown here is derived from an EMBL/GenBank/DDBJ whole genome shotgun (WGS) entry which is preliminary data.</text>
</comment>
<proteinExistence type="inferred from homology"/>
<feature type="domain" description="Pirin N-terminal" evidence="4">
    <location>
        <begin position="10"/>
        <end position="119"/>
    </location>
</feature>
<dbReference type="RefSeq" id="WP_154737773.1">
    <property type="nucleotide sequence ID" value="NZ_WMBQ01000001.1"/>
</dbReference>
<organism evidence="6 7">
    <name type="scientific">Hyphomicrobium album</name>
    <dbReference type="NCBI Taxonomy" id="2665159"/>
    <lineage>
        <taxon>Bacteria</taxon>
        <taxon>Pseudomonadati</taxon>
        <taxon>Pseudomonadota</taxon>
        <taxon>Alphaproteobacteria</taxon>
        <taxon>Hyphomicrobiales</taxon>
        <taxon>Hyphomicrobiaceae</taxon>
        <taxon>Hyphomicrobium</taxon>
    </lineage>
</organism>
<dbReference type="Gene3D" id="2.60.120.10">
    <property type="entry name" value="Jelly Rolls"/>
    <property type="match status" value="2"/>
</dbReference>
<keyword evidence="2" id="KW-0479">Metal-binding</keyword>
<gene>
    <name evidence="6" type="ORF">GIW81_02565</name>
</gene>
<dbReference type="CDD" id="cd20311">
    <property type="entry name" value="cupin_Yhhw_C"/>
    <property type="match status" value="1"/>
</dbReference>
<dbReference type="PANTHER" id="PTHR43212:SF3">
    <property type="entry name" value="QUERCETIN 2,3-DIOXYGENASE"/>
    <property type="match status" value="1"/>
</dbReference>
<dbReference type="SUPFAM" id="SSF51182">
    <property type="entry name" value="RmlC-like cupins"/>
    <property type="match status" value="1"/>
</dbReference>
<dbReference type="InterPro" id="IPR014710">
    <property type="entry name" value="RmlC-like_jellyroll"/>
</dbReference>
<feature type="binding site" evidence="2">
    <location>
        <position position="103"/>
    </location>
    <ligand>
        <name>Fe cation</name>
        <dbReference type="ChEBI" id="CHEBI:24875"/>
    </ligand>
</feature>
<dbReference type="Proteomes" id="UP000440694">
    <property type="component" value="Unassembled WGS sequence"/>
</dbReference>
<reference evidence="6 7" key="1">
    <citation type="submission" date="2019-11" db="EMBL/GenBank/DDBJ databases">
        <title>Identification of a novel strain.</title>
        <authorList>
            <person name="Xu Q."/>
            <person name="Wang G."/>
        </authorList>
    </citation>
    <scope>NUCLEOTIDE SEQUENCE [LARGE SCALE GENOMIC DNA]</scope>
    <source>
        <strain evidence="7">xq</strain>
    </source>
</reference>
<dbReference type="Pfam" id="PF17954">
    <property type="entry name" value="Pirin_C_2"/>
    <property type="match status" value="1"/>
</dbReference>